<dbReference type="InterPro" id="IPR024079">
    <property type="entry name" value="MetalloPept_cat_dom_sf"/>
</dbReference>
<evidence type="ECO:0000256" key="7">
    <source>
        <dbReference type="ARBA" id="ARBA00023049"/>
    </source>
</evidence>
<comment type="caution">
    <text evidence="13">The sequence shown here is derived from an EMBL/GenBank/DDBJ whole genome shotgun (WGS) entry which is preliminary data.</text>
</comment>
<protein>
    <recommendedName>
        <fullName evidence="15">Membrane metallo-endopeptidase-like 1</fullName>
    </recommendedName>
</protein>
<dbReference type="AlphaFoldDB" id="A0AAV6UJS0"/>
<evidence type="ECO:0000256" key="6">
    <source>
        <dbReference type="ARBA" id="ARBA00022833"/>
    </source>
</evidence>
<dbReference type="CDD" id="cd08662">
    <property type="entry name" value="M13"/>
    <property type="match status" value="1"/>
</dbReference>
<feature type="domain" description="Peptidase M13 C-terminal" evidence="11">
    <location>
        <begin position="514"/>
        <end position="718"/>
    </location>
</feature>
<evidence type="ECO:0000256" key="10">
    <source>
        <dbReference type="SAM" id="SignalP"/>
    </source>
</evidence>
<dbReference type="Pfam" id="PF05649">
    <property type="entry name" value="Peptidase_M13_N"/>
    <property type="match status" value="1"/>
</dbReference>
<dbReference type="PROSITE" id="PS51885">
    <property type="entry name" value="NEPRILYSIN"/>
    <property type="match status" value="1"/>
</dbReference>
<dbReference type="GO" id="GO:0004222">
    <property type="term" value="F:metalloendopeptidase activity"/>
    <property type="evidence" value="ECO:0007669"/>
    <property type="project" value="InterPro"/>
</dbReference>
<dbReference type="InterPro" id="IPR000718">
    <property type="entry name" value="Peptidase_M13"/>
</dbReference>
<evidence type="ECO:0000256" key="2">
    <source>
        <dbReference type="ARBA" id="ARBA00007357"/>
    </source>
</evidence>
<keyword evidence="8" id="KW-1015">Disulfide bond</keyword>
<dbReference type="GO" id="GO:0046872">
    <property type="term" value="F:metal ion binding"/>
    <property type="evidence" value="ECO:0007669"/>
    <property type="project" value="UniProtKB-KW"/>
</dbReference>
<reference evidence="13 14" key="1">
    <citation type="journal article" date="2022" name="Nat. Ecol. Evol.">
        <title>A masculinizing supergene underlies an exaggerated male reproductive morph in a spider.</title>
        <authorList>
            <person name="Hendrickx F."/>
            <person name="De Corte Z."/>
            <person name="Sonet G."/>
            <person name="Van Belleghem S.M."/>
            <person name="Kostlbacher S."/>
            <person name="Vangestel C."/>
        </authorList>
    </citation>
    <scope>NUCLEOTIDE SEQUENCE [LARGE SCALE GENOMIC DNA]</scope>
    <source>
        <strain evidence="13">W744_W776</strain>
    </source>
</reference>
<gene>
    <name evidence="13" type="ORF">JTE90_003861</name>
</gene>
<evidence type="ECO:0000256" key="1">
    <source>
        <dbReference type="ARBA" id="ARBA00001947"/>
    </source>
</evidence>
<evidence type="ECO:0000256" key="8">
    <source>
        <dbReference type="ARBA" id="ARBA00023157"/>
    </source>
</evidence>
<dbReference type="PANTHER" id="PTHR11733:SF224">
    <property type="entry name" value="NEPRILYSIN-2"/>
    <property type="match status" value="1"/>
</dbReference>
<keyword evidence="5" id="KW-0378">Hydrolase</keyword>
<dbReference type="SUPFAM" id="SSF55486">
    <property type="entry name" value="Metalloproteases ('zincins'), catalytic domain"/>
    <property type="match status" value="1"/>
</dbReference>
<name>A0AAV6UJS0_9ARAC</name>
<accession>A0AAV6UJS0</accession>
<evidence type="ECO:0000256" key="9">
    <source>
        <dbReference type="ARBA" id="ARBA00023180"/>
    </source>
</evidence>
<organism evidence="13 14">
    <name type="scientific">Oedothorax gibbosus</name>
    <dbReference type="NCBI Taxonomy" id="931172"/>
    <lineage>
        <taxon>Eukaryota</taxon>
        <taxon>Metazoa</taxon>
        <taxon>Ecdysozoa</taxon>
        <taxon>Arthropoda</taxon>
        <taxon>Chelicerata</taxon>
        <taxon>Arachnida</taxon>
        <taxon>Araneae</taxon>
        <taxon>Araneomorphae</taxon>
        <taxon>Entelegynae</taxon>
        <taxon>Araneoidea</taxon>
        <taxon>Linyphiidae</taxon>
        <taxon>Erigoninae</taxon>
        <taxon>Oedothorax</taxon>
    </lineage>
</organism>
<dbReference type="GO" id="GO:0016485">
    <property type="term" value="P:protein processing"/>
    <property type="evidence" value="ECO:0007669"/>
    <property type="project" value="TreeGrafter"/>
</dbReference>
<dbReference type="InterPro" id="IPR042089">
    <property type="entry name" value="Peptidase_M13_dom_2"/>
</dbReference>
<evidence type="ECO:0000313" key="14">
    <source>
        <dbReference type="Proteomes" id="UP000827092"/>
    </source>
</evidence>
<dbReference type="Proteomes" id="UP000827092">
    <property type="component" value="Unassembled WGS sequence"/>
</dbReference>
<feature type="domain" description="Peptidase M13 N-terminal" evidence="12">
    <location>
        <begin position="64"/>
        <end position="452"/>
    </location>
</feature>
<keyword evidence="4" id="KW-0479">Metal-binding</keyword>
<proteinExistence type="inferred from homology"/>
<feature type="chain" id="PRO_5043574429" description="Membrane metallo-endopeptidase-like 1" evidence="10">
    <location>
        <begin position="18"/>
        <end position="719"/>
    </location>
</feature>
<dbReference type="Gene3D" id="1.10.1380.10">
    <property type="entry name" value="Neutral endopeptidase , domain2"/>
    <property type="match status" value="1"/>
</dbReference>
<keyword evidence="14" id="KW-1185">Reference proteome</keyword>
<keyword evidence="9" id="KW-0325">Glycoprotein</keyword>
<dbReference type="Pfam" id="PF01431">
    <property type="entry name" value="Peptidase_M13"/>
    <property type="match status" value="1"/>
</dbReference>
<comment type="cofactor">
    <cofactor evidence="1">
        <name>Zn(2+)</name>
        <dbReference type="ChEBI" id="CHEBI:29105"/>
    </cofactor>
</comment>
<dbReference type="FunFam" id="3.40.390.10:FF:000076">
    <property type="entry name" value="membrane metallo-endopeptidase-like 1"/>
    <property type="match status" value="1"/>
</dbReference>
<evidence type="ECO:0000256" key="3">
    <source>
        <dbReference type="ARBA" id="ARBA00022670"/>
    </source>
</evidence>
<dbReference type="Gene3D" id="3.40.390.10">
    <property type="entry name" value="Collagenase (Catalytic Domain)"/>
    <property type="match status" value="1"/>
</dbReference>
<evidence type="ECO:0000259" key="12">
    <source>
        <dbReference type="Pfam" id="PF05649"/>
    </source>
</evidence>
<keyword evidence="7" id="KW-0482">Metalloprotease</keyword>
<keyword evidence="6" id="KW-0862">Zinc</keyword>
<evidence type="ECO:0008006" key="15">
    <source>
        <dbReference type="Google" id="ProtNLM"/>
    </source>
</evidence>
<sequence length="719" mass="82217">MLSIITTILTAFGCLDARQAVSASFSQDSFVSGELTSDSCICLTPGCVKTASDILRNLDESVDPCDDFYQFACGGWEARHPIPENKGSVDVFSELQNELNLQLRALLEKKLNGTEPDFIRMVKDLYDSCMDDNAIEAAGSGPLEKVLKSLGGWPVVEGNKWNESNFDWIDVLSTLKKHGLFSDIILSLAVMPDLRNSKFNSIYLAQTTIGMPDKDYFLRGLNDTAISEYFKLMVNSAEKLGANRQKAEEELAETLKFEITLANWTRSRNEIRNVNQLYNRYTVKELTELAPQINWLKFFNGLLPRPISENQSIIVQTPDYIFQLDKLLPDTNKRVLANYMMWRVTFSIIDFLSKDWRDLEQAYTTAITGKPQESPRWAECLYTVKDNLGIAFSSYYVRHNFNDESKESALELVEYIRQAFVNILKRTEWMGETAKMRAIEKAKKVKPYIGYPQELLNDTLVSPIYNHLTLTNDSYFDNIMRLKIWSTPGGTSEELLQFDATERWENHAVILSINANYRVLENSIVFPAGILQYPFFDKNRPNFLNAGAIGTIIGHEFTHGFDDIGRQFDADGNNVDWWDDLTNQMFNEKAMCFVEQYGNYTIENGMRINGVNTLGENIADNGGLKEAYLAYQSWVNDHGTEPTLPGLKYTPNQLFFISMANNWCAKYRPEKLKRIIITDEHSPNQYRVNGPMSNLPQFSEEFQCEIGTKMNPEHKCNVW</sequence>
<feature type="signal peptide" evidence="10">
    <location>
        <begin position="1"/>
        <end position="17"/>
    </location>
</feature>
<keyword evidence="10" id="KW-0732">Signal</keyword>
<dbReference type="PRINTS" id="PR00786">
    <property type="entry name" value="NEPRILYSIN"/>
</dbReference>
<dbReference type="EMBL" id="JAFNEN010000414">
    <property type="protein sequence ID" value="KAG8183511.1"/>
    <property type="molecule type" value="Genomic_DNA"/>
</dbReference>
<evidence type="ECO:0000256" key="4">
    <source>
        <dbReference type="ARBA" id="ARBA00022723"/>
    </source>
</evidence>
<evidence type="ECO:0000313" key="13">
    <source>
        <dbReference type="EMBL" id="KAG8183511.1"/>
    </source>
</evidence>
<dbReference type="GO" id="GO:0005886">
    <property type="term" value="C:plasma membrane"/>
    <property type="evidence" value="ECO:0007669"/>
    <property type="project" value="TreeGrafter"/>
</dbReference>
<comment type="similarity">
    <text evidence="2">Belongs to the peptidase M13 family.</text>
</comment>
<evidence type="ECO:0000256" key="5">
    <source>
        <dbReference type="ARBA" id="ARBA00022801"/>
    </source>
</evidence>
<dbReference type="InterPro" id="IPR008753">
    <property type="entry name" value="Peptidase_M13_N"/>
</dbReference>
<evidence type="ECO:0000259" key="11">
    <source>
        <dbReference type="Pfam" id="PF01431"/>
    </source>
</evidence>
<dbReference type="InterPro" id="IPR018497">
    <property type="entry name" value="Peptidase_M13_C"/>
</dbReference>
<keyword evidence="3" id="KW-0645">Protease</keyword>
<dbReference type="PANTHER" id="PTHR11733">
    <property type="entry name" value="ZINC METALLOPROTEASE FAMILY M13 NEPRILYSIN-RELATED"/>
    <property type="match status" value="1"/>
</dbReference>